<dbReference type="EMBL" id="BMZO01000003">
    <property type="protein sequence ID" value="GHC67189.1"/>
    <property type="molecule type" value="Genomic_DNA"/>
</dbReference>
<dbReference type="GO" id="GO:0008234">
    <property type="term" value="F:cysteine-type peptidase activity"/>
    <property type="evidence" value="ECO:0007669"/>
    <property type="project" value="UniProtKB-KW"/>
</dbReference>
<dbReference type="Proteomes" id="UP000641137">
    <property type="component" value="Unassembled WGS sequence"/>
</dbReference>
<reference evidence="6" key="2">
    <citation type="submission" date="2020-09" db="EMBL/GenBank/DDBJ databases">
        <authorList>
            <person name="Sun Q."/>
            <person name="Kim S."/>
        </authorList>
    </citation>
    <scope>NUCLEOTIDE SEQUENCE</scope>
    <source>
        <strain evidence="6">KCTC 42097</strain>
    </source>
</reference>
<dbReference type="PROSITE" id="PS51935">
    <property type="entry name" value="NLPC_P60"/>
    <property type="match status" value="1"/>
</dbReference>
<dbReference type="RefSeq" id="WP_189488743.1">
    <property type="nucleotide sequence ID" value="NZ_BMZO01000003.1"/>
</dbReference>
<dbReference type="PANTHER" id="PTHR47053">
    <property type="entry name" value="MUREIN DD-ENDOPEPTIDASE MEPH-RELATED"/>
    <property type="match status" value="1"/>
</dbReference>
<keyword evidence="3" id="KW-0378">Hydrolase</keyword>
<dbReference type="SUPFAM" id="SSF54001">
    <property type="entry name" value="Cysteine proteinases"/>
    <property type="match status" value="1"/>
</dbReference>
<dbReference type="InterPro" id="IPR041382">
    <property type="entry name" value="SH3_16"/>
</dbReference>
<keyword evidence="7" id="KW-1185">Reference proteome</keyword>
<dbReference type="Gene3D" id="2.30.30.40">
    <property type="entry name" value="SH3 Domains"/>
    <property type="match status" value="1"/>
</dbReference>
<proteinExistence type="inferred from homology"/>
<comment type="caution">
    <text evidence="6">The sequence shown here is derived from an EMBL/GenBank/DDBJ whole genome shotgun (WGS) entry which is preliminary data.</text>
</comment>
<dbReference type="InterPro" id="IPR038765">
    <property type="entry name" value="Papain-like_cys_pep_sf"/>
</dbReference>
<accession>A0A8J3DNT2</accession>
<evidence type="ECO:0000256" key="4">
    <source>
        <dbReference type="ARBA" id="ARBA00022807"/>
    </source>
</evidence>
<dbReference type="Pfam" id="PF00877">
    <property type="entry name" value="NLPC_P60"/>
    <property type="match status" value="1"/>
</dbReference>
<protein>
    <submittedName>
        <fullName evidence="6">Peptidase P60</fullName>
    </submittedName>
</protein>
<feature type="domain" description="NlpC/P60" evidence="5">
    <location>
        <begin position="161"/>
        <end position="286"/>
    </location>
</feature>
<dbReference type="InterPro" id="IPR051202">
    <property type="entry name" value="Peptidase_C40"/>
</dbReference>
<dbReference type="Gene3D" id="3.90.1720.10">
    <property type="entry name" value="endopeptidase domain like (from Nostoc punctiforme)"/>
    <property type="match status" value="1"/>
</dbReference>
<evidence type="ECO:0000313" key="7">
    <source>
        <dbReference type="Proteomes" id="UP000641137"/>
    </source>
</evidence>
<organism evidence="6 7">
    <name type="scientific">Limoniibacter endophyticus</name>
    <dbReference type="NCBI Taxonomy" id="1565040"/>
    <lineage>
        <taxon>Bacteria</taxon>
        <taxon>Pseudomonadati</taxon>
        <taxon>Pseudomonadota</taxon>
        <taxon>Alphaproteobacteria</taxon>
        <taxon>Hyphomicrobiales</taxon>
        <taxon>Bartonellaceae</taxon>
        <taxon>Limoniibacter</taxon>
    </lineage>
</organism>
<evidence type="ECO:0000259" key="5">
    <source>
        <dbReference type="PROSITE" id="PS51935"/>
    </source>
</evidence>
<evidence type="ECO:0000256" key="1">
    <source>
        <dbReference type="ARBA" id="ARBA00007074"/>
    </source>
</evidence>
<evidence type="ECO:0000256" key="2">
    <source>
        <dbReference type="ARBA" id="ARBA00022670"/>
    </source>
</evidence>
<keyword evidence="4" id="KW-0788">Thiol protease</keyword>
<dbReference type="AlphaFoldDB" id="A0A8J3DNT2"/>
<gene>
    <name evidence="6" type="ORF">GCM10010136_11020</name>
</gene>
<dbReference type="GO" id="GO:0006508">
    <property type="term" value="P:proteolysis"/>
    <property type="evidence" value="ECO:0007669"/>
    <property type="project" value="UniProtKB-KW"/>
</dbReference>
<dbReference type="PANTHER" id="PTHR47053:SF1">
    <property type="entry name" value="MUREIN DD-ENDOPEPTIDASE MEPH-RELATED"/>
    <property type="match status" value="1"/>
</dbReference>
<keyword evidence="2" id="KW-0645">Protease</keyword>
<reference evidence="6" key="1">
    <citation type="journal article" date="2014" name="Int. J. Syst. Evol. Microbiol.">
        <title>Complete genome sequence of Corynebacterium casei LMG S-19264T (=DSM 44701T), isolated from a smear-ripened cheese.</title>
        <authorList>
            <consortium name="US DOE Joint Genome Institute (JGI-PGF)"/>
            <person name="Walter F."/>
            <person name="Albersmeier A."/>
            <person name="Kalinowski J."/>
            <person name="Ruckert C."/>
        </authorList>
    </citation>
    <scope>NUCLEOTIDE SEQUENCE</scope>
    <source>
        <strain evidence="6">KCTC 42097</strain>
    </source>
</reference>
<evidence type="ECO:0000256" key="3">
    <source>
        <dbReference type="ARBA" id="ARBA00022801"/>
    </source>
</evidence>
<evidence type="ECO:0000313" key="6">
    <source>
        <dbReference type="EMBL" id="GHC67189.1"/>
    </source>
</evidence>
<sequence length="287" mass="31049">MSTLDARLHAYRVDLADARLEGKVEAARFVTGEIAHVAVPVADVCRKPSKNSSIDTQFLFGQDVTVFDRADGYAWVQGMTDGYVGYIAESELDAGRAPVTHVIKAPRTFVYSDADLRSPRLHPLSMGSRIDVAGTTEKRGTQYGILSTGGAVILGHLSADGEVAQDYVSAAERLLETPYLWGGTSGFGIDCSGIVQLSLAMAGRPFLRDTDMQERLGDDIDAGSHLENIRRGDLVFWRGHVAILQDATRIIHANGHTMSVASEPLAEAIARIAYLYGQPTAFRRVVG</sequence>
<name>A0A8J3DNT2_9HYPH</name>
<dbReference type="InterPro" id="IPR000064">
    <property type="entry name" value="NLP_P60_dom"/>
</dbReference>
<dbReference type="Pfam" id="PF18348">
    <property type="entry name" value="SH3_16"/>
    <property type="match status" value="1"/>
</dbReference>
<comment type="similarity">
    <text evidence="1">Belongs to the peptidase C40 family.</text>
</comment>